<dbReference type="Proteomes" id="UP001321760">
    <property type="component" value="Unassembled WGS sequence"/>
</dbReference>
<keyword evidence="1" id="KW-0175">Coiled coil</keyword>
<sequence length="1517" mass="166472">MNYVFVPMAIQAFTVSEDFNKSAYRVAPLIQPDFGGLRQEEHGSAVLGHDVMDQLDLSEESLLAASNTRFVDVATGQVMGNRAGVYLSWCLPKGYRTGITSTTPSTRSAEAKAMAATDHAKTRAEKGYPASGTSDASVIEFRPVPDRWLVFRFPTARWLPGKENEEPPLTENELWDRSGQFWIDFDLTPEVYVVESNRVRSLDDADLQDDGLLGPVDLANLVSPFIDPTLSLNQQYETYLGFQERLRDYKPSQGARYKSPLTVVESANELFPDYQPHNQGVFSLFDNMDNNDRRAVGVKGGSFSYLVVGFHAEAEQDPLAPSDADTTNERILESMSIKIADEKHENPTPRGEMLLRDAFLTSPPLRDQNLARIICHGSIQGVCWRRDQDMLRVRSEEDDPSGFLQSLTRFTPSAQMNLEAEWYVYLQTRIWREPPGPPPKRTGPALVQAELEGRPSIGLQTLVRESHPVSVGTHTLDALLAYLRVANPLDTPGIDDMVSQLAALEPLILADDGDDVTSQLKAADKKSAVTDFFHVTGGSLWRFGPSQNKNTKGSTSKGTVWSPTPQLVRLLHKLNEFQSKRDAARRELDHMRRRLWFEWWKCVTDAKYRDLLGGTSISDIKDRIRTIEEGTKETLIGVIGPEIGALGLPEASQTALLTALSNVENHGSTDDSDPDGIAFQQSPAPPFLRPVDPTVLFAGIPSGWPKDYGDVTTGRLLHQVIGSSNPAWRDNKIFPDMDATIRNAFPDQHEAIQALVAEWAHVHGNKFYDNPTLVEMSPARSMDEDRIPPMYDEALLAEEGTGKYKCWRPQGWFPLFIEWEVEYYHVPWRCWSFEKGADGIFAYQIDKTIILADQDVQADCRVLSGRAAISPQASMTLRTRVRQLLQKLTPEELDDHFPSPADVQALLQKAINLEYFSAALDGLQDHLATQVRGTQHLGAAPSRASNHSSDDGANPLEFHDLHVNILAADLAAISAAGVDDAAPYGSQVTPSARLTGFSPFKPVTHGQARFTKLTIVDKFGQIVTCIDPPMAEDGSHYVLYPCTSPAVSVAPVDGQLLSDRNLSRFDELPIGAAPEGPVREGPVPNTVIDADQDAGGLCQFFQLPPRINHEARINMLPLVFEPGTKDLAPHRPRSAIDGWENPIWGWIVLNFPDMSLRTYTGDGHFIAQLSLLPDGEPPIRDEFPLSKNSSSDSAGLPLGNRITALTDQLAADASLCTTLFHLLNRALDSTTSTPASYPESCLPSALGRPFALLDFGFSLELATPPRQNESILDPRPPDQALVDYAFPYHLGDADAAFDGLIAYTPDVILPPTATSSAGRVVTKLLSEFALVNSDDTGNGGGGSSIIMHPDDDAKPTLSPFYLPSDTDERAAALIEKMVTVSAIVDPFVPVHLYTGGLLPPAPLEIPRWAVEQAMGRMGAAVRVGPMVLPALPDLASDKQPSVQIPVPSGKQHGEAKWEWAMPLAAEGEDDGEDQETKWTMCAVEAVQKGIKIDKGGAPVLVEGWMVNNPETGKETSN</sequence>
<comment type="caution">
    <text evidence="3">The sequence shown here is derived from an EMBL/GenBank/DDBJ whole genome shotgun (WGS) entry which is preliminary data.</text>
</comment>
<keyword evidence="4" id="KW-1185">Reference proteome</keyword>
<accession>A0AAV9GDS4</accession>
<organism evidence="3 4">
    <name type="scientific">Podospora aff. communis PSN243</name>
    <dbReference type="NCBI Taxonomy" id="3040156"/>
    <lineage>
        <taxon>Eukaryota</taxon>
        <taxon>Fungi</taxon>
        <taxon>Dikarya</taxon>
        <taxon>Ascomycota</taxon>
        <taxon>Pezizomycotina</taxon>
        <taxon>Sordariomycetes</taxon>
        <taxon>Sordariomycetidae</taxon>
        <taxon>Sordariales</taxon>
        <taxon>Podosporaceae</taxon>
        <taxon>Podospora</taxon>
    </lineage>
</organism>
<protein>
    <recommendedName>
        <fullName evidence="5">Insecticidal toxin complex protein</fullName>
    </recommendedName>
</protein>
<evidence type="ECO:0000313" key="4">
    <source>
        <dbReference type="Proteomes" id="UP001321760"/>
    </source>
</evidence>
<reference evidence="3" key="1">
    <citation type="journal article" date="2023" name="Mol. Phylogenet. Evol.">
        <title>Genome-scale phylogeny and comparative genomics of the fungal order Sordariales.</title>
        <authorList>
            <person name="Hensen N."/>
            <person name="Bonometti L."/>
            <person name="Westerberg I."/>
            <person name="Brannstrom I.O."/>
            <person name="Guillou S."/>
            <person name="Cros-Aarteil S."/>
            <person name="Calhoun S."/>
            <person name="Haridas S."/>
            <person name="Kuo A."/>
            <person name="Mondo S."/>
            <person name="Pangilinan J."/>
            <person name="Riley R."/>
            <person name="LaButti K."/>
            <person name="Andreopoulos B."/>
            <person name="Lipzen A."/>
            <person name="Chen C."/>
            <person name="Yan M."/>
            <person name="Daum C."/>
            <person name="Ng V."/>
            <person name="Clum A."/>
            <person name="Steindorff A."/>
            <person name="Ohm R.A."/>
            <person name="Martin F."/>
            <person name="Silar P."/>
            <person name="Natvig D.O."/>
            <person name="Lalanne C."/>
            <person name="Gautier V."/>
            <person name="Ament-Velasquez S.L."/>
            <person name="Kruys A."/>
            <person name="Hutchinson M.I."/>
            <person name="Powell A.J."/>
            <person name="Barry K."/>
            <person name="Miller A.N."/>
            <person name="Grigoriev I.V."/>
            <person name="Debuchy R."/>
            <person name="Gladieux P."/>
            <person name="Hiltunen Thoren M."/>
            <person name="Johannesson H."/>
        </authorList>
    </citation>
    <scope>NUCLEOTIDE SEQUENCE</scope>
    <source>
        <strain evidence="3">PSN243</strain>
    </source>
</reference>
<evidence type="ECO:0000313" key="3">
    <source>
        <dbReference type="EMBL" id="KAK4445281.1"/>
    </source>
</evidence>
<reference evidence="3" key="2">
    <citation type="submission" date="2023-05" db="EMBL/GenBank/DDBJ databases">
        <authorList>
            <consortium name="Lawrence Berkeley National Laboratory"/>
            <person name="Steindorff A."/>
            <person name="Hensen N."/>
            <person name="Bonometti L."/>
            <person name="Westerberg I."/>
            <person name="Brannstrom I.O."/>
            <person name="Guillou S."/>
            <person name="Cros-Aarteil S."/>
            <person name="Calhoun S."/>
            <person name="Haridas S."/>
            <person name="Kuo A."/>
            <person name="Mondo S."/>
            <person name="Pangilinan J."/>
            <person name="Riley R."/>
            <person name="Labutti K."/>
            <person name="Andreopoulos B."/>
            <person name="Lipzen A."/>
            <person name="Chen C."/>
            <person name="Yanf M."/>
            <person name="Daum C."/>
            <person name="Ng V."/>
            <person name="Clum A."/>
            <person name="Ohm R."/>
            <person name="Martin F."/>
            <person name="Silar P."/>
            <person name="Natvig D."/>
            <person name="Lalanne C."/>
            <person name="Gautier V."/>
            <person name="Ament-Velasquez S.L."/>
            <person name="Kruys A."/>
            <person name="Hutchinson M.I."/>
            <person name="Powell A.J."/>
            <person name="Barry K."/>
            <person name="Miller A.N."/>
            <person name="Grigoriev I.V."/>
            <person name="Debuchy R."/>
            <person name="Gladieux P."/>
            <person name="Thoren M.H."/>
            <person name="Johannesson H."/>
        </authorList>
    </citation>
    <scope>NUCLEOTIDE SEQUENCE</scope>
    <source>
        <strain evidence="3">PSN243</strain>
    </source>
</reference>
<evidence type="ECO:0008006" key="5">
    <source>
        <dbReference type="Google" id="ProtNLM"/>
    </source>
</evidence>
<gene>
    <name evidence="3" type="ORF">QBC34DRAFT_441853</name>
</gene>
<feature type="coiled-coil region" evidence="1">
    <location>
        <begin position="567"/>
        <end position="594"/>
    </location>
</feature>
<feature type="region of interest" description="Disordered" evidence="2">
    <location>
        <begin position="934"/>
        <end position="953"/>
    </location>
</feature>
<evidence type="ECO:0000256" key="2">
    <source>
        <dbReference type="SAM" id="MobiDB-lite"/>
    </source>
</evidence>
<feature type="region of interest" description="Disordered" evidence="2">
    <location>
        <begin position="664"/>
        <end position="683"/>
    </location>
</feature>
<name>A0AAV9GDS4_9PEZI</name>
<dbReference type="EMBL" id="MU865967">
    <property type="protein sequence ID" value="KAK4445281.1"/>
    <property type="molecule type" value="Genomic_DNA"/>
</dbReference>
<proteinExistence type="predicted"/>
<evidence type="ECO:0000256" key="1">
    <source>
        <dbReference type="SAM" id="Coils"/>
    </source>
</evidence>